<organism evidence="1 2">
    <name type="scientific">Phytophthora rubi</name>
    <dbReference type="NCBI Taxonomy" id="129364"/>
    <lineage>
        <taxon>Eukaryota</taxon>
        <taxon>Sar</taxon>
        <taxon>Stramenopiles</taxon>
        <taxon>Oomycota</taxon>
        <taxon>Peronosporomycetes</taxon>
        <taxon>Peronosporales</taxon>
        <taxon>Peronosporaceae</taxon>
        <taxon>Phytophthora</taxon>
    </lineage>
</organism>
<protein>
    <submittedName>
        <fullName evidence="1">Uncharacterized protein</fullName>
    </submittedName>
</protein>
<evidence type="ECO:0000313" key="1">
    <source>
        <dbReference type="EMBL" id="KAE8976466.1"/>
    </source>
</evidence>
<reference evidence="1 2" key="1">
    <citation type="submission" date="2018-09" db="EMBL/GenBank/DDBJ databases">
        <title>Genomic investigation of the strawberry pathogen Phytophthora fragariae indicates pathogenicity is determined by transcriptional variation in three key races.</title>
        <authorList>
            <person name="Adams T.M."/>
            <person name="Armitage A.D."/>
            <person name="Sobczyk M.K."/>
            <person name="Bates H.J."/>
            <person name="Dunwell J.M."/>
            <person name="Nellist C.F."/>
            <person name="Harrison R.J."/>
        </authorList>
    </citation>
    <scope>NUCLEOTIDE SEQUENCE [LARGE SCALE GENOMIC DNA]</scope>
    <source>
        <strain evidence="1 2">SCRP324</strain>
    </source>
</reference>
<comment type="caution">
    <text evidence="1">The sequence shown here is derived from an EMBL/GenBank/DDBJ whole genome shotgun (WGS) entry which is preliminary data.</text>
</comment>
<name>A0A6A3I0W2_9STRA</name>
<sequence>MEILADLELDAEDQRAHHQLQELDAALEILADLGLDADRKLRAAQELGADPLEAHQELAANLERDVNEQGDELYSVNLPA</sequence>
<evidence type="ECO:0000313" key="2">
    <source>
        <dbReference type="Proteomes" id="UP000435112"/>
    </source>
</evidence>
<gene>
    <name evidence="1" type="ORF">PR002_g25303</name>
</gene>
<proteinExistence type="predicted"/>
<dbReference type="AlphaFoldDB" id="A0A6A3I0W2"/>
<dbReference type="EMBL" id="QXFU01003308">
    <property type="protein sequence ID" value="KAE8976466.1"/>
    <property type="molecule type" value="Genomic_DNA"/>
</dbReference>
<accession>A0A6A3I0W2</accession>
<dbReference type="Proteomes" id="UP000435112">
    <property type="component" value="Unassembled WGS sequence"/>
</dbReference>